<dbReference type="AlphaFoldDB" id="A0A1G4B4P4"/>
<dbReference type="RefSeq" id="XP_022473558.1">
    <property type="nucleotide sequence ID" value="XM_022619954.1"/>
</dbReference>
<evidence type="ECO:0000256" key="1">
    <source>
        <dbReference type="SAM" id="SignalP"/>
    </source>
</evidence>
<sequence>MQFNLLTLLGSAALVAANTVTFQSLDDVARTVYFTANAGLPPVEPVYVPAGSNVTVHIPFAWIGNFHPVSDGSENVTGIIGEVAFNGWNSLTYFDVSAIINALDHNGIQTIFPSLVQEPVSGCHVWPCNNAYYLPDDVQTKVTSETDLICTLGNNGVTSRRDVDDHHESPSYKHDFVLGK</sequence>
<name>A0A1G4B4P4_9PEZI</name>
<evidence type="ECO:0000313" key="3">
    <source>
        <dbReference type="Proteomes" id="UP000176998"/>
    </source>
</evidence>
<evidence type="ECO:0000313" key="2">
    <source>
        <dbReference type="EMBL" id="OHE96399.1"/>
    </source>
</evidence>
<feature type="signal peptide" evidence="1">
    <location>
        <begin position="1"/>
        <end position="17"/>
    </location>
</feature>
<reference evidence="2 3" key="1">
    <citation type="submission" date="2016-09" db="EMBL/GenBank/DDBJ databases">
        <authorList>
            <person name="Capua I."/>
            <person name="De Benedictis P."/>
            <person name="Joannis T."/>
            <person name="Lombin L.H."/>
            <person name="Cattoli G."/>
        </authorList>
    </citation>
    <scope>NUCLEOTIDE SEQUENCE [LARGE SCALE GENOMIC DNA]</scope>
    <source>
        <strain evidence="2 3">IMI 309357</strain>
    </source>
</reference>
<protein>
    <submittedName>
        <fullName evidence="2">DNase1 protein</fullName>
    </submittedName>
</protein>
<dbReference type="OrthoDB" id="3513524at2759"/>
<dbReference type="Proteomes" id="UP000176998">
    <property type="component" value="Unassembled WGS sequence"/>
</dbReference>
<comment type="caution">
    <text evidence="2">The sequence shown here is derived from an EMBL/GenBank/DDBJ whole genome shotgun (WGS) entry which is preliminary data.</text>
</comment>
<proteinExistence type="predicted"/>
<dbReference type="EMBL" id="MJBS01000070">
    <property type="protein sequence ID" value="OHE96399.1"/>
    <property type="molecule type" value="Genomic_DNA"/>
</dbReference>
<dbReference type="STRING" id="1209926.A0A1G4B4P4"/>
<keyword evidence="1" id="KW-0732">Signal</keyword>
<organism evidence="2 3">
    <name type="scientific">Colletotrichum orchidophilum</name>
    <dbReference type="NCBI Taxonomy" id="1209926"/>
    <lineage>
        <taxon>Eukaryota</taxon>
        <taxon>Fungi</taxon>
        <taxon>Dikarya</taxon>
        <taxon>Ascomycota</taxon>
        <taxon>Pezizomycotina</taxon>
        <taxon>Sordariomycetes</taxon>
        <taxon>Hypocreomycetidae</taxon>
        <taxon>Glomerellales</taxon>
        <taxon>Glomerellaceae</taxon>
        <taxon>Colletotrichum</taxon>
    </lineage>
</organism>
<gene>
    <name evidence="2" type="ORF">CORC01_08322</name>
</gene>
<feature type="chain" id="PRO_5009602465" evidence="1">
    <location>
        <begin position="18"/>
        <end position="180"/>
    </location>
</feature>
<keyword evidence="3" id="KW-1185">Reference proteome</keyword>
<dbReference type="GeneID" id="34561464"/>
<accession>A0A1G4B4P4</accession>